<protein>
    <submittedName>
        <fullName evidence="2">Adenylate/guanylate cyclase domain-containing protein</fullName>
    </submittedName>
</protein>
<proteinExistence type="predicted"/>
<dbReference type="CDD" id="cd07302">
    <property type="entry name" value="CHD"/>
    <property type="match status" value="1"/>
</dbReference>
<dbReference type="SUPFAM" id="SSF55073">
    <property type="entry name" value="Nucleotide cyclase"/>
    <property type="match status" value="1"/>
</dbReference>
<evidence type="ECO:0000313" key="2">
    <source>
        <dbReference type="EMBL" id="MFC4376172.1"/>
    </source>
</evidence>
<dbReference type="EMBL" id="JBHSDL010000025">
    <property type="protein sequence ID" value="MFC4376172.1"/>
    <property type="molecule type" value="Genomic_DNA"/>
</dbReference>
<dbReference type="Proteomes" id="UP001595844">
    <property type="component" value="Unassembled WGS sequence"/>
</dbReference>
<evidence type="ECO:0000259" key="1">
    <source>
        <dbReference type="PROSITE" id="PS50125"/>
    </source>
</evidence>
<accession>A0ABV8VMT4</accession>
<reference evidence="3" key="1">
    <citation type="journal article" date="2019" name="Int. J. Syst. Evol. Microbiol.">
        <title>The Global Catalogue of Microorganisms (GCM) 10K type strain sequencing project: providing services to taxonomists for standard genome sequencing and annotation.</title>
        <authorList>
            <consortium name="The Broad Institute Genomics Platform"/>
            <consortium name="The Broad Institute Genome Sequencing Center for Infectious Disease"/>
            <person name="Wu L."/>
            <person name="Ma J."/>
        </authorList>
    </citation>
    <scope>NUCLEOTIDE SEQUENCE [LARGE SCALE GENOMIC DNA]</scope>
    <source>
        <strain evidence="3">IBRC-M 10490</strain>
    </source>
</reference>
<dbReference type="Gene3D" id="3.30.70.1230">
    <property type="entry name" value="Nucleotide cyclase"/>
    <property type="match status" value="1"/>
</dbReference>
<dbReference type="PROSITE" id="PS50125">
    <property type="entry name" value="GUANYLATE_CYCLASE_2"/>
    <property type="match status" value="1"/>
</dbReference>
<sequence length="325" mass="34679">MSVREAGREALIEPAPELPVLSVLGEPRCYRAGEAAAAAGISLTRARRYWRALGYPTVADTVVEYTATDIEILRFMARYVADGVVDEPESLRLIRVISSCIASLVQVQMEIVADRSERPGGVDVPLAELANRVPEIQQLFGQIWRRQLDGVMYGRDPAGAGADRAATGVGFVDIVGFTELSRHRSDVELSRIVARFEYRTTAVVAECGGAVVKTLGDEVLFTAEGAAPLADIATRLLAGFADDPDIGGLRVGLALGPVVRQLGDIFGNTVNLASRLTRLATPNTIVVDPAVAGALTEHLNFGLVSLPAAEIRGIGTVVPALLRRR</sequence>
<dbReference type="Pfam" id="PF00211">
    <property type="entry name" value="Guanylate_cyc"/>
    <property type="match status" value="1"/>
</dbReference>
<comment type="caution">
    <text evidence="2">The sequence shown here is derived from an EMBL/GenBank/DDBJ whole genome shotgun (WGS) entry which is preliminary data.</text>
</comment>
<organism evidence="2 3">
    <name type="scientific">Nocardia halotolerans</name>
    <dbReference type="NCBI Taxonomy" id="1755878"/>
    <lineage>
        <taxon>Bacteria</taxon>
        <taxon>Bacillati</taxon>
        <taxon>Actinomycetota</taxon>
        <taxon>Actinomycetes</taxon>
        <taxon>Mycobacteriales</taxon>
        <taxon>Nocardiaceae</taxon>
        <taxon>Nocardia</taxon>
    </lineage>
</organism>
<feature type="domain" description="Guanylate cyclase" evidence="1">
    <location>
        <begin position="168"/>
        <end position="277"/>
    </location>
</feature>
<dbReference type="InterPro" id="IPR001054">
    <property type="entry name" value="A/G_cyclase"/>
</dbReference>
<evidence type="ECO:0000313" key="3">
    <source>
        <dbReference type="Proteomes" id="UP001595844"/>
    </source>
</evidence>
<name>A0ABV8VMT4_9NOCA</name>
<dbReference type="RefSeq" id="WP_378564438.1">
    <property type="nucleotide sequence ID" value="NZ_JBHSDL010000025.1"/>
</dbReference>
<gene>
    <name evidence="2" type="ORF">ACFO5K_18915</name>
</gene>
<dbReference type="InterPro" id="IPR029787">
    <property type="entry name" value="Nucleotide_cyclase"/>
</dbReference>
<keyword evidence="3" id="KW-1185">Reference proteome</keyword>